<protein>
    <submittedName>
        <fullName evidence="5">DNA-binding GntR family transcriptional regulator</fullName>
    </submittedName>
</protein>
<keyword evidence="2 5" id="KW-0238">DNA-binding</keyword>
<dbReference type="PROSITE" id="PS50949">
    <property type="entry name" value="HTH_GNTR"/>
    <property type="match status" value="1"/>
</dbReference>
<accession>A0ABS2QXF6</accession>
<dbReference type="InterPro" id="IPR000524">
    <property type="entry name" value="Tscrpt_reg_HTH_GntR"/>
</dbReference>
<dbReference type="RefSeq" id="WP_239583553.1">
    <property type="nucleotide sequence ID" value="NZ_JAFBFC010000005.1"/>
</dbReference>
<dbReference type="PRINTS" id="PR00035">
    <property type="entry name" value="HTHGNTR"/>
</dbReference>
<name>A0ABS2QXF6_9BACI</name>
<dbReference type="SMART" id="SM00345">
    <property type="entry name" value="HTH_GNTR"/>
    <property type="match status" value="1"/>
</dbReference>
<dbReference type="InterPro" id="IPR050679">
    <property type="entry name" value="Bact_HTH_transcr_reg"/>
</dbReference>
<dbReference type="Gene3D" id="3.40.1410.10">
    <property type="entry name" value="Chorismate lyase-like"/>
    <property type="match status" value="1"/>
</dbReference>
<dbReference type="InterPro" id="IPR036390">
    <property type="entry name" value="WH_DNA-bd_sf"/>
</dbReference>
<gene>
    <name evidence="5" type="ORF">JOC83_003024</name>
</gene>
<dbReference type="PANTHER" id="PTHR44846">
    <property type="entry name" value="MANNOSYL-D-GLYCERATE TRANSPORT/METABOLISM SYSTEM REPRESSOR MNGR-RELATED"/>
    <property type="match status" value="1"/>
</dbReference>
<dbReference type="InterPro" id="IPR011663">
    <property type="entry name" value="UTRA"/>
</dbReference>
<dbReference type="Pfam" id="PF00392">
    <property type="entry name" value="GntR"/>
    <property type="match status" value="1"/>
</dbReference>
<dbReference type="CDD" id="cd07377">
    <property type="entry name" value="WHTH_GntR"/>
    <property type="match status" value="1"/>
</dbReference>
<evidence type="ECO:0000256" key="1">
    <source>
        <dbReference type="ARBA" id="ARBA00023015"/>
    </source>
</evidence>
<evidence type="ECO:0000256" key="2">
    <source>
        <dbReference type="ARBA" id="ARBA00023125"/>
    </source>
</evidence>
<evidence type="ECO:0000256" key="3">
    <source>
        <dbReference type="ARBA" id="ARBA00023163"/>
    </source>
</evidence>
<evidence type="ECO:0000313" key="6">
    <source>
        <dbReference type="Proteomes" id="UP000809829"/>
    </source>
</evidence>
<proteinExistence type="predicted"/>
<dbReference type="Proteomes" id="UP000809829">
    <property type="component" value="Unassembled WGS sequence"/>
</dbReference>
<comment type="caution">
    <text evidence="5">The sequence shown here is derived from an EMBL/GenBank/DDBJ whole genome shotgun (WGS) entry which is preliminary data.</text>
</comment>
<organism evidence="5 6">
    <name type="scientific">Priestia iocasae</name>
    <dbReference type="NCBI Taxonomy" id="2291674"/>
    <lineage>
        <taxon>Bacteria</taxon>
        <taxon>Bacillati</taxon>
        <taxon>Bacillota</taxon>
        <taxon>Bacilli</taxon>
        <taxon>Bacillales</taxon>
        <taxon>Bacillaceae</taxon>
        <taxon>Priestia</taxon>
    </lineage>
</organism>
<dbReference type="Gene3D" id="1.10.10.10">
    <property type="entry name" value="Winged helix-like DNA-binding domain superfamily/Winged helix DNA-binding domain"/>
    <property type="match status" value="1"/>
</dbReference>
<dbReference type="SMART" id="SM00866">
    <property type="entry name" value="UTRA"/>
    <property type="match status" value="1"/>
</dbReference>
<keyword evidence="6" id="KW-1185">Reference proteome</keyword>
<dbReference type="SUPFAM" id="SSF46785">
    <property type="entry name" value="Winged helix' DNA-binding domain"/>
    <property type="match status" value="1"/>
</dbReference>
<dbReference type="InterPro" id="IPR028978">
    <property type="entry name" value="Chorismate_lyase_/UTRA_dom_sf"/>
</dbReference>
<dbReference type="InterPro" id="IPR036388">
    <property type="entry name" value="WH-like_DNA-bd_sf"/>
</dbReference>
<sequence length="248" mass="29296">MKKAILLRYKMMKKRDFIANDILSKIYQNKYKAGEKIPTERDLAKNYEVSRYTIREALKKLMNIGCIKIIQGSGVFVHETKYKSPLIYNSLTEKKFKDIQSKIIYFKKVPPDNNLEKIFDLSGNQTDLWEYQRVRIVDYQKVQIETTRLPFSYFPKLNEEEVKKSVHDYVQQCNYKISHFITSYSSVNVNKEEADILNCKKGSAAMKIINRGILQNGKVFEYSEIINLDYSVTYFTPFNPYSHKNRKN</sequence>
<evidence type="ECO:0000259" key="4">
    <source>
        <dbReference type="PROSITE" id="PS50949"/>
    </source>
</evidence>
<dbReference type="SUPFAM" id="SSF64288">
    <property type="entry name" value="Chorismate lyase-like"/>
    <property type="match status" value="1"/>
</dbReference>
<dbReference type="EMBL" id="JAFBFC010000005">
    <property type="protein sequence ID" value="MBM7704174.1"/>
    <property type="molecule type" value="Genomic_DNA"/>
</dbReference>
<dbReference type="Pfam" id="PF07702">
    <property type="entry name" value="UTRA"/>
    <property type="match status" value="1"/>
</dbReference>
<feature type="domain" description="HTH gntR-type" evidence="4">
    <location>
        <begin position="12"/>
        <end position="80"/>
    </location>
</feature>
<keyword evidence="3" id="KW-0804">Transcription</keyword>
<keyword evidence="1" id="KW-0805">Transcription regulation</keyword>
<evidence type="ECO:0000313" key="5">
    <source>
        <dbReference type="EMBL" id="MBM7704174.1"/>
    </source>
</evidence>
<dbReference type="PANTHER" id="PTHR44846:SF1">
    <property type="entry name" value="MANNOSYL-D-GLYCERATE TRANSPORT_METABOLISM SYSTEM REPRESSOR MNGR-RELATED"/>
    <property type="match status" value="1"/>
</dbReference>
<reference evidence="5 6" key="1">
    <citation type="submission" date="2021-01" db="EMBL/GenBank/DDBJ databases">
        <title>Genomic Encyclopedia of Type Strains, Phase IV (KMG-IV): sequencing the most valuable type-strain genomes for metagenomic binning, comparative biology and taxonomic classification.</title>
        <authorList>
            <person name="Goeker M."/>
        </authorList>
    </citation>
    <scope>NUCLEOTIDE SEQUENCE [LARGE SCALE GENOMIC DNA]</scope>
    <source>
        <strain evidence="5 6">DSM 104297</strain>
    </source>
</reference>
<dbReference type="GO" id="GO:0003677">
    <property type="term" value="F:DNA binding"/>
    <property type="evidence" value="ECO:0007669"/>
    <property type="project" value="UniProtKB-KW"/>
</dbReference>